<keyword evidence="2 6" id="KW-0540">Nuclease</keyword>
<dbReference type="InterPro" id="IPR000100">
    <property type="entry name" value="RNase_P"/>
</dbReference>
<dbReference type="HAMAP" id="MF_00227">
    <property type="entry name" value="RNase_P"/>
    <property type="match status" value="1"/>
</dbReference>
<dbReference type="EMBL" id="SJPX01000005">
    <property type="protein sequence ID" value="TWU48300.1"/>
    <property type="molecule type" value="Genomic_DNA"/>
</dbReference>
<protein>
    <recommendedName>
        <fullName evidence="6 7">Ribonuclease P protein component</fullName>
        <shortName evidence="6">RNase P protein</shortName>
        <shortName evidence="6">RNaseP protein</shortName>
        <ecNumber evidence="6 7">3.1.26.5</ecNumber>
    </recommendedName>
    <alternativeName>
        <fullName evidence="6">Protein C5</fullName>
    </alternativeName>
</protein>
<comment type="function">
    <text evidence="6">RNaseP catalyzes the removal of the 5'-leader sequence from pre-tRNA to produce the mature 5'-terminus. It can also cleave other RNA substrates such as 4.5S RNA. The protein component plays an auxiliary but essential role in vivo by binding to the 5'-leader sequence and broadening the substrate specificity of the ribozyme.</text>
</comment>
<dbReference type="AlphaFoldDB" id="A0A5C6EII5"/>
<comment type="caution">
    <text evidence="8">The sequence shown here is derived from an EMBL/GenBank/DDBJ whole genome shotgun (WGS) entry which is preliminary data.</text>
</comment>
<dbReference type="PANTHER" id="PTHR33992">
    <property type="entry name" value="RIBONUCLEASE P PROTEIN COMPONENT"/>
    <property type="match status" value="1"/>
</dbReference>
<sequence length="116" mass="13141">MRYTFGKHQRVKRASEFTLALKKGSCAADGVLVLFAIASSPDARARMGVTIPKRTGNAVVRNRWKRLIRESFRLQQQVLPTGYDFIVRPKKDAQPTWAEIRKSIPKLAAKAVKRMS</sequence>
<dbReference type="Pfam" id="PF00825">
    <property type="entry name" value="Ribonuclease_P"/>
    <property type="match status" value="1"/>
</dbReference>
<evidence type="ECO:0000256" key="1">
    <source>
        <dbReference type="ARBA" id="ARBA00022694"/>
    </source>
</evidence>
<evidence type="ECO:0000256" key="5">
    <source>
        <dbReference type="ARBA" id="ARBA00022884"/>
    </source>
</evidence>
<dbReference type="PANTHER" id="PTHR33992:SF1">
    <property type="entry name" value="RIBONUCLEASE P PROTEIN COMPONENT"/>
    <property type="match status" value="1"/>
</dbReference>
<evidence type="ECO:0000256" key="7">
    <source>
        <dbReference type="NCBIfam" id="TIGR00188"/>
    </source>
</evidence>
<dbReference type="GO" id="GO:0004526">
    <property type="term" value="F:ribonuclease P activity"/>
    <property type="evidence" value="ECO:0007669"/>
    <property type="project" value="UniProtKB-UniRule"/>
</dbReference>
<keyword evidence="9" id="KW-1185">Reference proteome</keyword>
<evidence type="ECO:0000256" key="3">
    <source>
        <dbReference type="ARBA" id="ARBA00022759"/>
    </source>
</evidence>
<dbReference type="InterPro" id="IPR014721">
    <property type="entry name" value="Ribsml_uS5_D2-typ_fold_subgr"/>
</dbReference>
<keyword evidence="1 6" id="KW-0819">tRNA processing</keyword>
<evidence type="ECO:0000256" key="2">
    <source>
        <dbReference type="ARBA" id="ARBA00022722"/>
    </source>
</evidence>
<dbReference type="GO" id="GO:0000049">
    <property type="term" value="F:tRNA binding"/>
    <property type="evidence" value="ECO:0007669"/>
    <property type="project" value="UniProtKB-UniRule"/>
</dbReference>
<comment type="similarity">
    <text evidence="6">Belongs to the RnpA family.</text>
</comment>
<gene>
    <name evidence="6 8" type="primary">rnpA</name>
    <name evidence="8" type="ORF">Poly59_51460</name>
</gene>
<dbReference type="NCBIfam" id="TIGR00188">
    <property type="entry name" value="rnpA"/>
    <property type="match status" value="1"/>
</dbReference>
<keyword evidence="3 6" id="KW-0255">Endonuclease</keyword>
<reference evidence="8 9" key="1">
    <citation type="submission" date="2019-02" db="EMBL/GenBank/DDBJ databases">
        <title>Deep-cultivation of Planctomycetes and their phenomic and genomic characterization uncovers novel biology.</title>
        <authorList>
            <person name="Wiegand S."/>
            <person name="Jogler M."/>
            <person name="Boedeker C."/>
            <person name="Pinto D."/>
            <person name="Vollmers J."/>
            <person name="Rivas-Marin E."/>
            <person name="Kohn T."/>
            <person name="Peeters S.H."/>
            <person name="Heuer A."/>
            <person name="Rast P."/>
            <person name="Oberbeckmann S."/>
            <person name="Bunk B."/>
            <person name="Jeske O."/>
            <person name="Meyerdierks A."/>
            <person name="Storesund J.E."/>
            <person name="Kallscheuer N."/>
            <person name="Luecker S."/>
            <person name="Lage O.M."/>
            <person name="Pohl T."/>
            <person name="Merkel B.J."/>
            <person name="Hornburger P."/>
            <person name="Mueller R.-W."/>
            <person name="Bruemmer F."/>
            <person name="Labrenz M."/>
            <person name="Spormann A.M."/>
            <person name="Op Den Camp H."/>
            <person name="Overmann J."/>
            <person name="Amann R."/>
            <person name="Jetten M.S.M."/>
            <person name="Mascher T."/>
            <person name="Medema M.H."/>
            <person name="Devos D.P."/>
            <person name="Kaster A.-K."/>
            <person name="Ovreas L."/>
            <person name="Rohde M."/>
            <person name="Galperin M.Y."/>
            <person name="Jogler C."/>
        </authorList>
    </citation>
    <scope>NUCLEOTIDE SEQUENCE [LARGE SCALE GENOMIC DNA]</scope>
    <source>
        <strain evidence="8 9">Poly59</strain>
    </source>
</reference>
<dbReference type="GO" id="GO:0042781">
    <property type="term" value="F:3'-tRNA processing endoribonuclease activity"/>
    <property type="evidence" value="ECO:0007669"/>
    <property type="project" value="TreeGrafter"/>
</dbReference>
<organism evidence="8 9">
    <name type="scientific">Rubripirellula reticaptiva</name>
    <dbReference type="NCBI Taxonomy" id="2528013"/>
    <lineage>
        <taxon>Bacteria</taxon>
        <taxon>Pseudomonadati</taxon>
        <taxon>Planctomycetota</taxon>
        <taxon>Planctomycetia</taxon>
        <taxon>Pirellulales</taxon>
        <taxon>Pirellulaceae</taxon>
        <taxon>Rubripirellula</taxon>
    </lineage>
</organism>
<dbReference type="SUPFAM" id="SSF54211">
    <property type="entry name" value="Ribosomal protein S5 domain 2-like"/>
    <property type="match status" value="1"/>
</dbReference>
<accession>A0A5C6EII5</accession>
<comment type="subunit">
    <text evidence="6">Consists of a catalytic RNA component (M1 or rnpB) and a protein subunit.</text>
</comment>
<dbReference type="RefSeq" id="WP_146536678.1">
    <property type="nucleotide sequence ID" value="NZ_SJPX01000005.1"/>
</dbReference>
<keyword evidence="4 6" id="KW-0378">Hydrolase</keyword>
<dbReference type="OrthoDB" id="9810867at2"/>
<dbReference type="EC" id="3.1.26.5" evidence="6 7"/>
<dbReference type="GO" id="GO:0030677">
    <property type="term" value="C:ribonuclease P complex"/>
    <property type="evidence" value="ECO:0007669"/>
    <property type="project" value="TreeGrafter"/>
</dbReference>
<evidence type="ECO:0000313" key="9">
    <source>
        <dbReference type="Proteomes" id="UP000317977"/>
    </source>
</evidence>
<dbReference type="Gene3D" id="3.30.230.10">
    <property type="match status" value="1"/>
</dbReference>
<keyword evidence="5 6" id="KW-0694">RNA-binding</keyword>
<evidence type="ECO:0000256" key="4">
    <source>
        <dbReference type="ARBA" id="ARBA00022801"/>
    </source>
</evidence>
<dbReference type="Proteomes" id="UP000317977">
    <property type="component" value="Unassembled WGS sequence"/>
</dbReference>
<dbReference type="InterPro" id="IPR020568">
    <property type="entry name" value="Ribosomal_Su5_D2-typ_SF"/>
</dbReference>
<dbReference type="GO" id="GO:0001682">
    <property type="term" value="P:tRNA 5'-leader removal"/>
    <property type="evidence" value="ECO:0007669"/>
    <property type="project" value="UniProtKB-UniRule"/>
</dbReference>
<evidence type="ECO:0000256" key="6">
    <source>
        <dbReference type="HAMAP-Rule" id="MF_00227"/>
    </source>
</evidence>
<evidence type="ECO:0000313" key="8">
    <source>
        <dbReference type="EMBL" id="TWU48300.1"/>
    </source>
</evidence>
<name>A0A5C6EII5_9BACT</name>
<proteinExistence type="inferred from homology"/>
<comment type="catalytic activity">
    <reaction evidence="6">
        <text>Endonucleolytic cleavage of RNA, removing 5'-extranucleotides from tRNA precursor.</text>
        <dbReference type="EC" id="3.1.26.5"/>
    </reaction>
</comment>